<evidence type="ECO:0000256" key="7">
    <source>
        <dbReference type="ARBA" id="ARBA00022505"/>
    </source>
</evidence>
<dbReference type="FunFam" id="3.40.980.10:FF:000004">
    <property type="entry name" value="Molybdopterin molybdenumtransferase"/>
    <property type="match status" value="1"/>
</dbReference>
<evidence type="ECO:0000256" key="12">
    <source>
        <dbReference type="ARBA" id="ARBA00047317"/>
    </source>
</evidence>
<dbReference type="InterPro" id="IPR038987">
    <property type="entry name" value="MoeA-like"/>
</dbReference>
<dbReference type="UniPathway" id="UPA00344"/>
<dbReference type="NCBIfam" id="NF045515">
    <property type="entry name" value="Glp_gephyrin"/>
    <property type="match status" value="1"/>
</dbReference>
<dbReference type="STRING" id="36849.OXPF_28140"/>
<dbReference type="AlphaFoldDB" id="A0A0P8W6J8"/>
<evidence type="ECO:0000256" key="8">
    <source>
        <dbReference type="ARBA" id="ARBA00022679"/>
    </source>
</evidence>
<dbReference type="InterPro" id="IPR001453">
    <property type="entry name" value="MoaB/Mog_dom"/>
</dbReference>
<dbReference type="GO" id="GO:0005829">
    <property type="term" value="C:cytosol"/>
    <property type="evidence" value="ECO:0007669"/>
    <property type="project" value="TreeGrafter"/>
</dbReference>
<dbReference type="Gene3D" id="2.40.340.10">
    <property type="entry name" value="MoeA, C-terminal, domain IV"/>
    <property type="match status" value="1"/>
</dbReference>
<evidence type="ECO:0000256" key="4">
    <source>
        <dbReference type="ARBA" id="ARBA00010763"/>
    </source>
</evidence>
<evidence type="ECO:0000256" key="10">
    <source>
        <dbReference type="ARBA" id="ARBA00022842"/>
    </source>
</evidence>
<keyword evidence="11 13" id="KW-0501">Molybdenum cofactor biosynthesis</keyword>
<keyword evidence="16" id="KW-1185">Reference proteome</keyword>
<dbReference type="SUPFAM" id="SSF63882">
    <property type="entry name" value="MoeA N-terminal region -like"/>
    <property type="match status" value="1"/>
</dbReference>
<keyword evidence="8 13" id="KW-0808">Transferase</keyword>
<dbReference type="Pfam" id="PF00994">
    <property type="entry name" value="MoCF_biosynth"/>
    <property type="match status" value="1"/>
</dbReference>
<dbReference type="CDD" id="cd00887">
    <property type="entry name" value="MoeA"/>
    <property type="match status" value="1"/>
</dbReference>
<evidence type="ECO:0000256" key="2">
    <source>
        <dbReference type="ARBA" id="ARBA00002901"/>
    </source>
</evidence>
<evidence type="ECO:0000313" key="16">
    <source>
        <dbReference type="Proteomes" id="UP000050326"/>
    </source>
</evidence>
<dbReference type="RefSeq" id="WP_054875823.1">
    <property type="nucleotide sequence ID" value="NZ_LKET01000039.1"/>
</dbReference>
<sequence>MKEFVKLEEAYEIIQKQVRVVQSECAELSEALGRVLYEDVKSPMNFPPFDRSPLDGYALRSVDTTGASADAPVKIKVIEEVPAGSQSQSIVGKDQAVKILTGAPIPKGADAVIRFEDVKEGGSFIEIFKPLKSSENICFAGEDIALDETLIEAGVMLEPAAIGALASLGISEAKVYKKPAIGILSTGDELIEITEPLKPAKIYNSNLYNLTSHLKQMGCNVINGGIATDSCDMISRKISDILPQVDILITTGGVSVGDYDAVKDSLIKIGADILFWRVDIRPGTPMVCSIKDNKLILSLSGNPSASIITYLLLAVPAIKKAMGMKSAEHIITPAVLEDNFKKTSPQRRMLRCRSFIEEGILKVTLTGNQSPGIIKSLMGCNTIIDVPAGSGPLKKGDKVKVILL</sequence>
<comment type="similarity">
    <text evidence="4 13">Belongs to the MoeA family.</text>
</comment>
<keyword evidence="10 13" id="KW-0460">Magnesium</keyword>
<evidence type="ECO:0000256" key="11">
    <source>
        <dbReference type="ARBA" id="ARBA00023150"/>
    </source>
</evidence>
<dbReference type="FunFam" id="2.170.190.11:FF:000001">
    <property type="entry name" value="Molybdopterin molybdenumtransferase"/>
    <property type="match status" value="1"/>
</dbReference>
<accession>A0A0P8W6J8</accession>
<proteinExistence type="inferred from homology"/>
<evidence type="ECO:0000259" key="14">
    <source>
        <dbReference type="SMART" id="SM00852"/>
    </source>
</evidence>
<dbReference type="InterPro" id="IPR005110">
    <property type="entry name" value="MoeA_linker/N"/>
</dbReference>
<dbReference type="Gene3D" id="2.170.190.11">
    <property type="entry name" value="Molybdopterin biosynthesis moea protein, domain 3"/>
    <property type="match status" value="1"/>
</dbReference>
<evidence type="ECO:0000256" key="3">
    <source>
        <dbReference type="ARBA" id="ARBA00005046"/>
    </source>
</evidence>
<dbReference type="InterPro" id="IPR036688">
    <property type="entry name" value="MoeA_C_domain_IV_sf"/>
</dbReference>
<evidence type="ECO:0000256" key="9">
    <source>
        <dbReference type="ARBA" id="ARBA00022723"/>
    </source>
</evidence>
<dbReference type="EMBL" id="LKET01000039">
    <property type="protein sequence ID" value="KPU43373.1"/>
    <property type="molecule type" value="Genomic_DNA"/>
</dbReference>
<dbReference type="Pfam" id="PF03453">
    <property type="entry name" value="MoeA_N"/>
    <property type="match status" value="1"/>
</dbReference>
<keyword evidence="9 13" id="KW-0479">Metal-binding</keyword>
<evidence type="ECO:0000313" key="15">
    <source>
        <dbReference type="EMBL" id="KPU43373.1"/>
    </source>
</evidence>
<comment type="catalytic activity">
    <reaction evidence="12">
        <text>adenylyl-molybdopterin + molybdate = Mo-molybdopterin + AMP + H(+)</text>
        <dbReference type="Rhea" id="RHEA:35047"/>
        <dbReference type="ChEBI" id="CHEBI:15378"/>
        <dbReference type="ChEBI" id="CHEBI:36264"/>
        <dbReference type="ChEBI" id="CHEBI:62727"/>
        <dbReference type="ChEBI" id="CHEBI:71302"/>
        <dbReference type="ChEBI" id="CHEBI:456215"/>
        <dbReference type="EC" id="2.10.1.1"/>
    </reaction>
</comment>
<dbReference type="SUPFAM" id="SSF53218">
    <property type="entry name" value="Molybdenum cofactor biosynthesis proteins"/>
    <property type="match status" value="1"/>
</dbReference>
<evidence type="ECO:0000256" key="6">
    <source>
        <dbReference type="ARBA" id="ARBA00021108"/>
    </source>
</evidence>
<dbReference type="InterPro" id="IPR036135">
    <property type="entry name" value="MoeA_linker/N_sf"/>
</dbReference>
<dbReference type="PANTHER" id="PTHR10192">
    <property type="entry name" value="MOLYBDOPTERIN BIOSYNTHESIS PROTEIN"/>
    <property type="match status" value="1"/>
</dbReference>
<dbReference type="NCBIfam" id="TIGR00177">
    <property type="entry name" value="molyb_syn"/>
    <property type="match status" value="1"/>
</dbReference>
<dbReference type="Proteomes" id="UP000050326">
    <property type="component" value="Unassembled WGS sequence"/>
</dbReference>
<name>A0A0P8W6J8_9CLOT</name>
<keyword evidence="7 13" id="KW-0500">Molybdenum</keyword>
<dbReference type="PANTHER" id="PTHR10192:SF5">
    <property type="entry name" value="GEPHYRIN"/>
    <property type="match status" value="1"/>
</dbReference>
<dbReference type="InterPro" id="IPR005111">
    <property type="entry name" value="MoeA_C_domain_IV"/>
</dbReference>
<comment type="function">
    <text evidence="2 13">Catalyzes the insertion of molybdate into adenylated molybdopterin with the concomitant release of AMP.</text>
</comment>
<organism evidence="15 16">
    <name type="scientific">Oxobacter pfennigii</name>
    <dbReference type="NCBI Taxonomy" id="36849"/>
    <lineage>
        <taxon>Bacteria</taxon>
        <taxon>Bacillati</taxon>
        <taxon>Bacillota</taxon>
        <taxon>Clostridia</taxon>
        <taxon>Eubacteriales</taxon>
        <taxon>Clostridiaceae</taxon>
        <taxon>Oxobacter</taxon>
    </lineage>
</organism>
<dbReference type="PATRIC" id="fig|36849.3.peg.2976"/>
<evidence type="ECO:0000256" key="13">
    <source>
        <dbReference type="RuleBase" id="RU365090"/>
    </source>
</evidence>
<dbReference type="GO" id="GO:0061599">
    <property type="term" value="F:molybdopterin molybdotransferase activity"/>
    <property type="evidence" value="ECO:0007669"/>
    <property type="project" value="UniProtKB-UniRule"/>
</dbReference>
<dbReference type="GO" id="GO:0006777">
    <property type="term" value="P:Mo-molybdopterin cofactor biosynthetic process"/>
    <property type="evidence" value="ECO:0007669"/>
    <property type="project" value="UniProtKB-UniRule"/>
</dbReference>
<comment type="cofactor">
    <cofactor evidence="1 13">
        <name>Mg(2+)</name>
        <dbReference type="ChEBI" id="CHEBI:18420"/>
    </cofactor>
</comment>
<dbReference type="EC" id="2.10.1.1" evidence="5 13"/>
<protein>
    <recommendedName>
        <fullName evidence="6 13">Molybdopterin molybdenumtransferase</fullName>
        <ecNumber evidence="5 13">2.10.1.1</ecNumber>
    </recommendedName>
</protein>
<evidence type="ECO:0000256" key="1">
    <source>
        <dbReference type="ARBA" id="ARBA00001946"/>
    </source>
</evidence>
<dbReference type="Pfam" id="PF03454">
    <property type="entry name" value="MoeA_C"/>
    <property type="match status" value="1"/>
</dbReference>
<dbReference type="SUPFAM" id="SSF63867">
    <property type="entry name" value="MoeA C-terminal domain-like"/>
    <property type="match status" value="1"/>
</dbReference>
<feature type="domain" description="MoaB/Mog" evidence="14">
    <location>
        <begin position="182"/>
        <end position="320"/>
    </location>
</feature>
<dbReference type="Gene3D" id="3.90.105.10">
    <property type="entry name" value="Molybdopterin biosynthesis moea protein, domain 2"/>
    <property type="match status" value="1"/>
</dbReference>
<dbReference type="SMART" id="SM00852">
    <property type="entry name" value="MoCF_biosynth"/>
    <property type="match status" value="1"/>
</dbReference>
<comment type="pathway">
    <text evidence="3 13">Cofactor biosynthesis; molybdopterin biosynthesis.</text>
</comment>
<reference evidence="15 16" key="1">
    <citation type="submission" date="2015-09" db="EMBL/GenBank/DDBJ databases">
        <title>Genome sequence of Oxobacter pfennigii DSM 3222.</title>
        <authorList>
            <person name="Poehlein A."/>
            <person name="Bengelsdorf F.R."/>
            <person name="Schiel-Bengelsdorf B."/>
            <person name="Duerre P."/>
            <person name="Daniel R."/>
        </authorList>
    </citation>
    <scope>NUCLEOTIDE SEQUENCE [LARGE SCALE GENOMIC DNA]</scope>
    <source>
        <strain evidence="15 16">DSM 3222</strain>
    </source>
</reference>
<dbReference type="OrthoDB" id="9804758at2"/>
<dbReference type="Gene3D" id="3.40.980.10">
    <property type="entry name" value="MoaB/Mog-like domain"/>
    <property type="match status" value="1"/>
</dbReference>
<dbReference type="InterPro" id="IPR036425">
    <property type="entry name" value="MoaB/Mog-like_dom_sf"/>
</dbReference>
<dbReference type="GO" id="GO:0046872">
    <property type="term" value="F:metal ion binding"/>
    <property type="evidence" value="ECO:0007669"/>
    <property type="project" value="UniProtKB-UniRule"/>
</dbReference>
<gene>
    <name evidence="15" type="primary">moeA_2</name>
    <name evidence="15" type="ORF">OXPF_28140</name>
</gene>
<evidence type="ECO:0000256" key="5">
    <source>
        <dbReference type="ARBA" id="ARBA00013269"/>
    </source>
</evidence>
<comment type="caution">
    <text evidence="15">The sequence shown here is derived from an EMBL/GenBank/DDBJ whole genome shotgun (WGS) entry which is preliminary data.</text>
</comment>